<evidence type="ECO:0000256" key="5">
    <source>
        <dbReference type="ARBA" id="ARBA00022989"/>
    </source>
</evidence>
<feature type="transmembrane region" description="Helical" evidence="7">
    <location>
        <begin position="230"/>
        <end position="253"/>
    </location>
</feature>
<keyword evidence="4" id="KW-0378">Hydrolase</keyword>
<dbReference type="SUPFAM" id="SSF144091">
    <property type="entry name" value="Rhomboid-like"/>
    <property type="match status" value="1"/>
</dbReference>
<feature type="transmembrane region" description="Helical" evidence="7">
    <location>
        <begin position="66"/>
        <end position="86"/>
    </location>
</feature>
<feature type="transmembrane region" description="Helical" evidence="7">
    <location>
        <begin position="98"/>
        <end position="116"/>
    </location>
</feature>
<evidence type="ECO:0000313" key="9">
    <source>
        <dbReference type="EMBL" id="SDO32315.1"/>
    </source>
</evidence>
<feature type="transmembrane region" description="Helical" evidence="7">
    <location>
        <begin position="154"/>
        <end position="169"/>
    </location>
</feature>
<keyword evidence="9" id="KW-0645">Protease</keyword>
<dbReference type="Pfam" id="PF01694">
    <property type="entry name" value="Rhomboid"/>
    <property type="match status" value="1"/>
</dbReference>
<proteinExistence type="inferred from homology"/>
<feature type="transmembrane region" description="Helical" evidence="7">
    <location>
        <begin position="122"/>
        <end position="142"/>
    </location>
</feature>
<dbReference type="InterPro" id="IPR022764">
    <property type="entry name" value="Peptidase_S54_rhomboid_dom"/>
</dbReference>
<feature type="transmembrane region" description="Helical" evidence="7">
    <location>
        <begin position="175"/>
        <end position="196"/>
    </location>
</feature>
<protein>
    <submittedName>
        <fullName evidence="9">Membrane associated serine protease, rhomboid family</fullName>
    </submittedName>
</protein>
<accession>A0A1H0ILT6</accession>
<dbReference type="AlphaFoldDB" id="A0A1H0ILT6"/>
<evidence type="ECO:0000256" key="3">
    <source>
        <dbReference type="ARBA" id="ARBA00022692"/>
    </source>
</evidence>
<evidence type="ECO:0000256" key="2">
    <source>
        <dbReference type="ARBA" id="ARBA00009045"/>
    </source>
</evidence>
<dbReference type="Proteomes" id="UP000198778">
    <property type="component" value="Unassembled WGS sequence"/>
</dbReference>
<name>A0A1H0ILT6_9BACI</name>
<dbReference type="InterPro" id="IPR050925">
    <property type="entry name" value="Rhomboid_protease_S54"/>
</dbReference>
<keyword evidence="3 7" id="KW-0812">Transmembrane</keyword>
<comment type="subcellular location">
    <subcellularLocation>
        <location evidence="1">Membrane</location>
        <topology evidence="1">Multi-pass membrane protein</topology>
    </subcellularLocation>
</comment>
<evidence type="ECO:0000256" key="1">
    <source>
        <dbReference type="ARBA" id="ARBA00004141"/>
    </source>
</evidence>
<dbReference type="OrthoDB" id="9813074at2"/>
<feature type="domain" description="Peptidase S54 rhomboid" evidence="8">
    <location>
        <begin position="57"/>
        <end position="193"/>
    </location>
</feature>
<dbReference type="GO" id="GO:0016020">
    <property type="term" value="C:membrane"/>
    <property type="evidence" value="ECO:0007669"/>
    <property type="project" value="UniProtKB-SubCell"/>
</dbReference>
<evidence type="ECO:0000259" key="8">
    <source>
        <dbReference type="Pfam" id="PF01694"/>
    </source>
</evidence>
<keyword evidence="5 7" id="KW-1133">Transmembrane helix</keyword>
<organism evidence="9 10">
    <name type="scientific">Alkalicoccus daliensis</name>
    <dbReference type="NCBI Taxonomy" id="745820"/>
    <lineage>
        <taxon>Bacteria</taxon>
        <taxon>Bacillati</taxon>
        <taxon>Bacillota</taxon>
        <taxon>Bacilli</taxon>
        <taxon>Bacillales</taxon>
        <taxon>Bacillaceae</taxon>
        <taxon>Alkalicoccus</taxon>
    </lineage>
</organism>
<keyword evidence="10" id="KW-1185">Reference proteome</keyword>
<dbReference type="PANTHER" id="PTHR43731">
    <property type="entry name" value="RHOMBOID PROTEASE"/>
    <property type="match status" value="1"/>
</dbReference>
<sequence>MFLRNESFDEYIRLYKVVTALIAINLFFYLWTDIFTFLGGREIQLLGVGNNLAIAAGDWWRLITPIFLHGGLAHVAFNSFALFLFGPALEKMLGKGKFLMIYLGTGVLANIVFYVLGDPRVIHLGASGAVFGLFGVYVYMVLVRKDLISNMNSQLIMVIVIIGVVMTFINPGVNIIAHIFGLAAGAVLAPLFLAKVRYEDQFQSRRVHDPDEIGFDPDRWRKKENRKKKIWFYLACGLLAMVTFFFLVDFFLLP</sequence>
<keyword evidence="6 7" id="KW-0472">Membrane</keyword>
<reference evidence="10" key="1">
    <citation type="submission" date="2016-10" db="EMBL/GenBank/DDBJ databases">
        <authorList>
            <person name="Varghese N."/>
            <person name="Submissions S."/>
        </authorList>
    </citation>
    <scope>NUCLEOTIDE SEQUENCE [LARGE SCALE GENOMIC DNA]</scope>
    <source>
        <strain evidence="10">CGMCC 1.10369</strain>
    </source>
</reference>
<dbReference type="Gene3D" id="1.20.1540.10">
    <property type="entry name" value="Rhomboid-like"/>
    <property type="match status" value="1"/>
</dbReference>
<dbReference type="InterPro" id="IPR035952">
    <property type="entry name" value="Rhomboid-like_sf"/>
</dbReference>
<dbReference type="STRING" id="745820.SAMN04488053_11118"/>
<dbReference type="GO" id="GO:0004252">
    <property type="term" value="F:serine-type endopeptidase activity"/>
    <property type="evidence" value="ECO:0007669"/>
    <property type="project" value="InterPro"/>
</dbReference>
<dbReference type="GO" id="GO:0006508">
    <property type="term" value="P:proteolysis"/>
    <property type="evidence" value="ECO:0007669"/>
    <property type="project" value="UniProtKB-KW"/>
</dbReference>
<evidence type="ECO:0000256" key="7">
    <source>
        <dbReference type="SAM" id="Phobius"/>
    </source>
</evidence>
<comment type="similarity">
    <text evidence="2">Belongs to the peptidase S54 family.</text>
</comment>
<evidence type="ECO:0000256" key="6">
    <source>
        <dbReference type="ARBA" id="ARBA00023136"/>
    </source>
</evidence>
<dbReference type="RefSeq" id="WP_090843634.1">
    <property type="nucleotide sequence ID" value="NZ_FNIL01000011.1"/>
</dbReference>
<evidence type="ECO:0000256" key="4">
    <source>
        <dbReference type="ARBA" id="ARBA00022801"/>
    </source>
</evidence>
<gene>
    <name evidence="9" type="ORF">SAMN04488053_11118</name>
</gene>
<dbReference type="EMBL" id="FNIL01000011">
    <property type="protein sequence ID" value="SDO32315.1"/>
    <property type="molecule type" value="Genomic_DNA"/>
</dbReference>
<dbReference type="PANTHER" id="PTHR43731:SF14">
    <property type="entry name" value="PRESENILIN-ASSOCIATED RHOMBOID-LIKE PROTEIN, MITOCHONDRIAL"/>
    <property type="match status" value="1"/>
</dbReference>
<evidence type="ECO:0000313" key="10">
    <source>
        <dbReference type="Proteomes" id="UP000198778"/>
    </source>
</evidence>